<sequence length="231" mass="23894">MATLQSPRGRGVDVRCTTVGAETIDDLEGVNVGGIGGTRGLRAGRASGVVTMVMIMVTACTGTTSPEPAPAPGIVDPTAPVSATGTSPSGPASPVDRARRQAIAAYLGMWQDMAAAATTSDHQAPRLRDHAVEPALGVITRSLHADNLNGVVTKGAPRNQPTVSSMEPKEDPTTVMISDCGDSSDWLKYKKDGQLLNAEPGGRQSITAEVKRQPSGAWMVTRFAVMGVGTC</sequence>
<feature type="region of interest" description="Disordered" evidence="1">
    <location>
        <begin position="150"/>
        <end position="174"/>
    </location>
</feature>
<feature type="compositionally biased region" description="Polar residues" evidence="1">
    <location>
        <begin position="81"/>
        <end position="90"/>
    </location>
</feature>
<keyword evidence="3" id="KW-1185">Reference proteome</keyword>
<dbReference type="Proteomes" id="UP001521150">
    <property type="component" value="Unassembled WGS sequence"/>
</dbReference>
<comment type="caution">
    <text evidence="2">The sequence shown here is derived from an EMBL/GenBank/DDBJ whole genome shotgun (WGS) entry which is preliminary data.</text>
</comment>
<name>A0ABS8ZGZ8_9PSEU</name>
<protein>
    <recommendedName>
        <fullName evidence="4">Secreted protein/lipoprotein</fullName>
    </recommendedName>
</protein>
<feature type="region of interest" description="Disordered" evidence="1">
    <location>
        <begin position="63"/>
        <end position="96"/>
    </location>
</feature>
<evidence type="ECO:0008006" key="4">
    <source>
        <dbReference type="Google" id="ProtNLM"/>
    </source>
</evidence>
<evidence type="ECO:0000313" key="3">
    <source>
        <dbReference type="Proteomes" id="UP001521150"/>
    </source>
</evidence>
<proteinExistence type="predicted"/>
<organism evidence="2 3">
    <name type="scientific">Kibdelosporangium philippinense</name>
    <dbReference type="NCBI Taxonomy" id="211113"/>
    <lineage>
        <taxon>Bacteria</taxon>
        <taxon>Bacillati</taxon>
        <taxon>Actinomycetota</taxon>
        <taxon>Actinomycetes</taxon>
        <taxon>Pseudonocardiales</taxon>
        <taxon>Pseudonocardiaceae</taxon>
        <taxon>Kibdelosporangium</taxon>
    </lineage>
</organism>
<evidence type="ECO:0000256" key="1">
    <source>
        <dbReference type="SAM" id="MobiDB-lite"/>
    </source>
</evidence>
<evidence type="ECO:0000313" key="2">
    <source>
        <dbReference type="EMBL" id="MCE7007099.1"/>
    </source>
</evidence>
<reference evidence="2 3" key="1">
    <citation type="submission" date="2021-12" db="EMBL/GenBank/DDBJ databases">
        <title>Genome sequence of Kibdelosporangium philippinense ATCC 49844.</title>
        <authorList>
            <person name="Fedorov E.A."/>
            <person name="Omeragic M."/>
            <person name="Shalygina K.F."/>
            <person name="Maclea K.S."/>
        </authorList>
    </citation>
    <scope>NUCLEOTIDE SEQUENCE [LARGE SCALE GENOMIC DNA]</scope>
    <source>
        <strain evidence="2 3">ATCC 49844</strain>
    </source>
</reference>
<dbReference type="EMBL" id="JAJVCN010000002">
    <property type="protein sequence ID" value="MCE7007099.1"/>
    <property type="molecule type" value="Genomic_DNA"/>
</dbReference>
<accession>A0ABS8ZGZ8</accession>
<gene>
    <name evidence="2" type="ORF">LWC34_30355</name>
</gene>
<dbReference type="RefSeq" id="WP_233728491.1">
    <property type="nucleotide sequence ID" value="NZ_JAJVCN010000002.1"/>
</dbReference>